<evidence type="ECO:0000313" key="5">
    <source>
        <dbReference type="Proteomes" id="UP000474024"/>
    </source>
</evidence>
<evidence type="ECO:0000313" key="4">
    <source>
        <dbReference type="EMBL" id="MST74460.1"/>
    </source>
</evidence>
<feature type="transmembrane region" description="Helical" evidence="2">
    <location>
        <begin position="450"/>
        <end position="468"/>
    </location>
</feature>
<organism evidence="4 5">
    <name type="scientific">Roseburia porci</name>
    <dbReference type="NCBI Taxonomy" id="2605790"/>
    <lineage>
        <taxon>Bacteria</taxon>
        <taxon>Bacillati</taxon>
        <taxon>Bacillota</taxon>
        <taxon>Clostridia</taxon>
        <taxon>Lachnospirales</taxon>
        <taxon>Lachnospiraceae</taxon>
        <taxon>Roseburia</taxon>
    </lineage>
</organism>
<evidence type="ECO:0000256" key="2">
    <source>
        <dbReference type="SAM" id="Phobius"/>
    </source>
</evidence>
<feature type="domain" description="Bacterial repeat" evidence="3">
    <location>
        <begin position="193"/>
        <end position="248"/>
    </location>
</feature>
<accession>A0A6L5YPY0</accession>
<dbReference type="RefSeq" id="WP_154429426.1">
    <property type="nucleotide sequence ID" value="NZ_VUNI01000006.1"/>
</dbReference>
<keyword evidence="5" id="KW-1185">Reference proteome</keyword>
<keyword evidence="2" id="KW-0812">Transmembrane</keyword>
<proteinExistence type="predicted"/>
<dbReference type="Pfam" id="PF18998">
    <property type="entry name" value="Flg_new_2"/>
    <property type="match status" value="1"/>
</dbReference>
<evidence type="ECO:0000256" key="1">
    <source>
        <dbReference type="SAM" id="MobiDB-lite"/>
    </source>
</evidence>
<gene>
    <name evidence="4" type="ORF">FYJ75_05335</name>
</gene>
<comment type="caution">
    <text evidence="4">The sequence shown here is derived from an EMBL/GenBank/DDBJ whole genome shotgun (WGS) entry which is preliminary data.</text>
</comment>
<keyword evidence="2" id="KW-1133">Transmembrane helix</keyword>
<feature type="region of interest" description="Disordered" evidence="1">
    <location>
        <begin position="392"/>
        <end position="442"/>
    </location>
</feature>
<dbReference type="AlphaFoldDB" id="A0A6L5YPY0"/>
<protein>
    <recommendedName>
        <fullName evidence="3">Bacterial repeat domain-containing protein</fullName>
    </recommendedName>
</protein>
<dbReference type="Proteomes" id="UP000474024">
    <property type="component" value="Unassembled WGS sequence"/>
</dbReference>
<feature type="compositionally biased region" description="Polar residues" evidence="1">
    <location>
        <begin position="395"/>
        <end position="439"/>
    </location>
</feature>
<reference evidence="4 5" key="1">
    <citation type="submission" date="2019-08" db="EMBL/GenBank/DDBJ databases">
        <title>In-depth cultivation of the pig gut microbiome towards novel bacterial diversity and tailored functional studies.</title>
        <authorList>
            <person name="Wylensek D."/>
            <person name="Hitch T.C.A."/>
            <person name="Clavel T."/>
        </authorList>
    </citation>
    <scope>NUCLEOTIDE SEQUENCE [LARGE SCALE GENOMIC DNA]</scope>
    <source>
        <strain evidence="4 5">MUC/MUC-530-WT-4D</strain>
    </source>
</reference>
<evidence type="ECO:0000259" key="3">
    <source>
        <dbReference type="Pfam" id="PF18998"/>
    </source>
</evidence>
<dbReference type="InterPro" id="IPR044060">
    <property type="entry name" value="Bacterial_rp_domain"/>
</dbReference>
<name>A0A6L5YPY0_9FIRM</name>
<sequence length="476" mass="52609">MKRKKGKGLRLLLILILFAGFLPTERIQAAGAGGIEFRIEGDAWTSYEGMKAQDSSFEIYVKPDGEADYVTFQELLDQSRIIKYSDSQYEFDSSITSIRVYITMNTDKYMLMSGIGIGEEHATTIDIASGTQFIQLDKKSVTVTWSYEKDKLGEDAFLEHGKAEIIAIEGISDFRDIPFANNPGDDKGGHIAVEPGRKVTVKLTPDYGYQLKSVALNGTTLVPDDDNMSVFTFRMPDTNVHFQGIFEKTADTISLKESGSTVKNISIENGYNAAVSGTLQMDVTDNYSYDTKEAQKLVEGAVSAKAVDFTLNQVVSKGNGENWEKNITEFEKPITLKLALDDYDPNMEYEIVRNHEGILTVLDTTVENETISFDTNQFSTYVIVARNKVKDRENNTPLQSGTNDPSDASANVSPTVQNSTPVNNMSTQNGTQVQSNSEAASPVTGDDMPVHIYMVLVVCMVAFGVINIRRKKNHSV</sequence>
<dbReference type="EMBL" id="VUNI01000006">
    <property type="protein sequence ID" value="MST74460.1"/>
    <property type="molecule type" value="Genomic_DNA"/>
</dbReference>
<keyword evidence="2" id="KW-0472">Membrane</keyword>